<name>A0ABW3FEU7_9HYPH</name>
<feature type="domain" description="N-acetyltransferase" evidence="1">
    <location>
        <begin position="22"/>
        <end position="161"/>
    </location>
</feature>
<dbReference type="InterPro" id="IPR000182">
    <property type="entry name" value="GNAT_dom"/>
</dbReference>
<dbReference type="Gene3D" id="3.40.630.30">
    <property type="match status" value="1"/>
</dbReference>
<keyword evidence="2" id="KW-0012">Acyltransferase</keyword>
<dbReference type="EMBL" id="JBHTJV010000002">
    <property type="protein sequence ID" value="MFD0915314.1"/>
    <property type="molecule type" value="Genomic_DNA"/>
</dbReference>
<comment type="caution">
    <text evidence="2">The sequence shown here is derived from an EMBL/GenBank/DDBJ whole genome shotgun (WGS) entry which is preliminary data.</text>
</comment>
<proteinExistence type="predicted"/>
<reference evidence="3" key="1">
    <citation type="journal article" date="2019" name="Int. J. Syst. Evol. Microbiol.">
        <title>The Global Catalogue of Microorganisms (GCM) 10K type strain sequencing project: providing services to taxonomists for standard genome sequencing and annotation.</title>
        <authorList>
            <consortium name="The Broad Institute Genomics Platform"/>
            <consortium name="The Broad Institute Genome Sequencing Center for Infectious Disease"/>
            <person name="Wu L."/>
            <person name="Ma J."/>
        </authorList>
    </citation>
    <scope>NUCLEOTIDE SEQUENCE [LARGE SCALE GENOMIC DNA]</scope>
    <source>
        <strain evidence="3">CCUG 60023</strain>
    </source>
</reference>
<keyword evidence="2" id="KW-0808">Transferase</keyword>
<dbReference type="InterPro" id="IPR016181">
    <property type="entry name" value="Acyl_CoA_acyltransferase"/>
</dbReference>
<evidence type="ECO:0000313" key="3">
    <source>
        <dbReference type="Proteomes" id="UP001597101"/>
    </source>
</evidence>
<sequence length="218" mass="24980">MSAWKPCPQPERLVLEGRFCRLQPLSVEAHGDDLFAAATAEDADERFRWLPEVTPATRVEFDEWMANAAASDDPLFFAVIDKRTSRAEGRQTLMRIDPANGVIEVGNVFWGGAISRSPVTTEAYFLFAQYVFDVLGYRRFEWKCNNRNGPSKRAAERFGMTFEGVFRQALVVKGENRDTAWYSLLDREWPATKARFERWLAPENFDSQGRQIATLNEI</sequence>
<protein>
    <submittedName>
        <fullName evidence="2">GNAT family N-acetyltransferase</fullName>
        <ecNumber evidence="2">2.3.-.-</ecNumber>
    </submittedName>
</protein>
<dbReference type="SUPFAM" id="SSF55729">
    <property type="entry name" value="Acyl-CoA N-acyltransferases (Nat)"/>
    <property type="match status" value="1"/>
</dbReference>
<dbReference type="Proteomes" id="UP001597101">
    <property type="component" value="Unassembled WGS sequence"/>
</dbReference>
<accession>A0ABW3FEU7</accession>
<keyword evidence="3" id="KW-1185">Reference proteome</keyword>
<evidence type="ECO:0000259" key="1">
    <source>
        <dbReference type="Pfam" id="PF13302"/>
    </source>
</evidence>
<dbReference type="RefSeq" id="WP_377211161.1">
    <property type="nucleotide sequence ID" value="NZ_JBHTJV010000002.1"/>
</dbReference>
<evidence type="ECO:0000313" key="2">
    <source>
        <dbReference type="EMBL" id="MFD0915314.1"/>
    </source>
</evidence>
<dbReference type="GO" id="GO:0016746">
    <property type="term" value="F:acyltransferase activity"/>
    <property type="evidence" value="ECO:0007669"/>
    <property type="project" value="UniProtKB-KW"/>
</dbReference>
<gene>
    <name evidence="2" type="ORF">ACFQ14_02730</name>
</gene>
<dbReference type="PANTHER" id="PTHR43441:SF2">
    <property type="entry name" value="FAMILY ACETYLTRANSFERASE, PUTATIVE (AFU_ORTHOLOGUE AFUA_7G00850)-RELATED"/>
    <property type="match status" value="1"/>
</dbReference>
<dbReference type="InterPro" id="IPR051908">
    <property type="entry name" value="Ribosomal_N-acetyltransferase"/>
</dbReference>
<dbReference type="Pfam" id="PF13302">
    <property type="entry name" value="Acetyltransf_3"/>
    <property type="match status" value="1"/>
</dbReference>
<dbReference type="PANTHER" id="PTHR43441">
    <property type="entry name" value="RIBOSOMAL-PROTEIN-SERINE ACETYLTRANSFERASE"/>
    <property type="match status" value="1"/>
</dbReference>
<organism evidence="2 3">
    <name type="scientific">Pseudahrensia aquimaris</name>
    <dbReference type="NCBI Taxonomy" id="744461"/>
    <lineage>
        <taxon>Bacteria</taxon>
        <taxon>Pseudomonadati</taxon>
        <taxon>Pseudomonadota</taxon>
        <taxon>Alphaproteobacteria</taxon>
        <taxon>Hyphomicrobiales</taxon>
        <taxon>Ahrensiaceae</taxon>
        <taxon>Pseudahrensia</taxon>
    </lineage>
</organism>
<dbReference type="EC" id="2.3.-.-" evidence="2"/>